<evidence type="ECO:0000313" key="1">
    <source>
        <dbReference type="EMBL" id="OPX43895.1"/>
    </source>
</evidence>
<organism evidence="1 2">
    <name type="scientific">Ruminiclostridium hungatei</name>
    <name type="common">Clostridium hungatei</name>
    <dbReference type="NCBI Taxonomy" id="48256"/>
    <lineage>
        <taxon>Bacteria</taxon>
        <taxon>Bacillati</taxon>
        <taxon>Bacillota</taxon>
        <taxon>Clostridia</taxon>
        <taxon>Eubacteriales</taxon>
        <taxon>Oscillospiraceae</taxon>
        <taxon>Ruminiclostridium</taxon>
    </lineage>
</organism>
<accession>A0A1V4SKB8</accession>
<dbReference type="AlphaFoldDB" id="A0A1V4SKB8"/>
<keyword evidence="2" id="KW-1185">Reference proteome</keyword>
<gene>
    <name evidence="1" type="ORF">CLHUN_21380</name>
</gene>
<dbReference type="EMBL" id="MZGX01000013">
    <property type="protein sequence ID" value="OPX43895.1"/>
    <property type="molecule type" value="Genomic_DNA"/>
</dbReference>
<protein>
    <recommendedName>
        <fullName evidence="3">Transposase</fullName>
    </recommendedName>
</protein>
<dbReference type="Proteomes" id="UP000191554">
    <property type="component" value="Unassembled WGS sequence"/>
</dbReference>
<proteinExistence type="predicted"/>
<evidence type="ECO:0000313" key="2">
    <source>
        <dbReference type="Proteomes" id="UP000191554"/>
    </source>
</evidence>
<sequence length="493" mass="56152">MGLRTIHLKLHKPGSTKKNIIKAAFVNYNNAYNYLLDRAFADIENIENNYKSTKGAYSSLGLSKWIDRDMSAELNRFEVQPFKDSLKLDFGMTLASYFVQKKNNPDIAFPAFRQGPVTGEDRLRPIYFCRYDTKRSFCLIYDAANGKFFAKLFLMNVKNGKARQSFDFERDFKYISRKAEQVKAQKNETYLIVPLSFGKWQLNMLMQAVEKPEILRAARLLVKNNEYYLSLSIDLPEDEKIAAGTYLGVSRGIEHAVSYSVVNKKGQLLRNGTLDCGRTGNPSEQRRNLFELANTIVEIAVKDKSMVVLQNLTGKGDKLSWNDAGTTVKPIFGCKQYNDFARILDYKLPQKGLPPPAKVSSVDIFHRCSICGCNTKKNRFSKGMFICTTCGMSSSLDSLGSLNLAVKLIKYQNTSIKLKARRTIEGMYLQNDLIGLELFVPRNENPFERLKEKINEISENMEDSQAGHRLNARDVRSIIEKLKSHDFTNIEIV</sequence>
<dbReference type="STRING" id="48256.CLHUN_21380"/>
<dbReference type="OrthoDB" id="1736677at2"/>
<dbReference type="RefSeq" id="WP_080064574.1">
    <property type="nucleotide sequence ID" value="NZ_MZGX01000013.1"/>
</dbReference>
<evidence type="ECO:0008006" key="3">
    <source>
        <dbReference type="Google" id="ProtNLM"/>
    </source>
</evidence>
<reference evidence="1 2" key="1">
    <citation type="submission" date="2017-03" db="EMBL/GenBank/DDBJ databases">
        <title>Genome sequence of Clostridium hungatei DSM 14427.</title>
        <authorList>
            <person name="Poehlein A."/>
            <person name="Daniel R."/>
        </authorList>
    </citation>
    <scope>NUCLEOTIDE SEQUENCE [LARGE SCALE GENOMIC DNA]</scope>
    <source>
        <strain evidence="1 2">DSM 14427</strain>
    </source>
</reference>
<name>A0A1V4SKB8_RUMHU</name>
<comment type="caution">
    <text evidence="1">The sequence shown here is derived from an EMBL/GenBank/DDBJ whole genome shotgun (WGS) entry which is preliminary data.</text>
</comment>